<accession>A0A0N0RSJ8</accession>
<dbReference type="PANTHER" id="PTHR11247">
    <property type="entry name" value="PALMITOYL-PROTEIN THIOESTERASE/DOLICHYLDIPHOSPHATASE 1"/>
    <property type="match status" value="1"/>
</dbReference>
<dbReference type="PANTHER" id="PTHR11247:SF8">
    <property type="entry name" value="PALMITOYL-PROTEIN THIOESTERASE 1"/>
    <property type="match status" value="1"/>
</dbReference>
<feature type="region of interest" description="Disordered" evidence="11">
    <location>
        <begin position="1"/>
        <end position="24"/>
    </location>
</feature>
<gene>
    <name evidence="13" type="ORF">Malapachy_2674</name>
</gene>
<evidence type="ECO:0000256" key="5">
    <source>
        <dbReference type="ARBA" id="ARBA00022801"/>
    </source>
</evidence>
<evidence type="ECO:0000256" key="12">
    <source>
        <dbReference type="SAM" id="Phobius"/>
    </source>
</evidence>
<keyword evidence="5" id="KW-0378">Hydrolase</keyword>
<dbReference type="Proteomes" id="UP000037751">
    <property type="component" value="Unassembled WGS sequence"/>
</dbReference>
<evidence type="ECO:0000256" key="1">
    <source>
        <dbReference type="ARBA" id="ARBA00010758"/>
    </source>
</evidence>
<dbReference type="InterPro" id="IPR029058">
    <property type="entry name" value="AB_hydrolase_fold"/>
</dbReference>
<dbReference type="FunFam" id="3.40.50.1820:FF:000107">
    <property type="entry name" value="Palmitoyl-protein thioesterase 1"/>
    <property type="match status" value="1"/>
</dbReference>
<dbReference type="VEuPathDB" id="FungiDB:Malapachy_2674"/>
<comment type="similarity">
    <text evidence="1">Belongs to the palmitoyl-protein thioesterase family.</text>
</comment>
<comment type="caution">
    <text evidence="13">The sequence shown here is derived from an EMBL/GenBank/DDBJ whole genome shotgun (WGS) entry which is preliminary data.</text>
</comment>
<dbReference type="AlphaFoldDB" id="A0A0N0RSJ8"/>
<sequence length="383" mass="44140">MAVVALPSPHHHCGEAQKTTSTSTSTRRWLPWTQWLGEMWSPMPVVLWHGLGDSAYSEYMNHAKEELEAMYPGIYVHIIALKETETEDRSATLFGNVNEQLEAVHEQLRAIPELRHGFDAIGFSQGGQFLRGYVERFNTPAVRNLITFGSQHMGITDLPICGPDDKLCKTVHRALQSNVYSDLVQSTIVIAQYFRDTRSVEQFEQYKQHNTFLYDINNEGPLKNVQYKRNLASLNKFVMVRFNQDETVVPSESAWFRAYEDPDKHRWNQTTPVPLRESEIYLNDWLGLAQLDRRGALEFHTCDGIHMHISPECKAMTIAKYVGRPRTGEWLQVWTKHASHCPHFMVAGVFIGAILWGAWLFQRRVRRQDAAAIQVTEQMSMKY</sequence>
<organism evidence="13 14">
    <name type="scientific">Malassezia pachydermatis</name>
    <dbReference type="NCBI Taxonomy" id="77020"/>
    <lineage>
        <taxon>Eukaryota</taxon>
        <taxon>Fungi</taxon>
        <taxon>Dikarya</taxon>
        <taxon>Basidiomycota</taxon>
        <taxon>Ustilaginomycotina</taxon>
        <taxon>Malasseziomycetes</taxon>
        <taxon>Malasseziales</taxon>
        <taxon>Malasseziaceae</taxon>
        <taxon>Malassezia</taxon>
    </lineage>
</organism>
<dbReference type="SUPFAM" id="SSF53474">
    <property type="entry name" value="alpha/beta-Hydrolases"/>
    <property type="match status" value="1"/>
</dbReference>
<evidence type="ECO:0000256" key="3">
    <source>
        <dbReference type="ARBA" id="ARBA00014212"/>
    </source>
</evidence>
<dbReference type="GeneID" id="28729037"/>
<comment type="catalytic activity">
    <reaction evidence="10">
        <text>a monoacylglycerol + H2O = glycerol + a fatty acid + H(+)</text>
        <dbReference type="Rhea" id="RHEA:15245"/>
        <dbReference type="ChEBI" id="CHEBI:15377"/>
        <dbReference type="ChEBI" id="CHEBI:15378"/>
        <dbReference type="ChEBI" id="CHEBI:17408"/>
        <dbReference type="ChEBI" id="CHEBI:17754"/>
        <dbReference type="ChEBI" id="CHEBI:28868"/>
    </reaction>
</comment>
<keyword evidence="4" id="KW-0732">Signal</keyword>
<dbReference type="InterPro" id="IPR002472">
    <property type="entry name" value="Palm_thioest"/>
</dbReference>
<keyword evidence="12" id="KW-0472">Membrane</keyword>
<keyword evidence="6" id="KW-1015">Disulfide bond</keyword>
<name>A0A0N0RSJ8_9BASI</name>
<feature type="transmembrane region" description="Helical" evidence="12">
    <location>
        <begin position="344"/>
        <end position="361"/>
    </location>
</feature>
<evidence type="ECO:0000256" key="10">
    <source>
        <dbReference type="ARBA" id="ARBA00048461"/>
    </source>
</evidence>
<proteinExistence type="inferred from homology"/>
<evidence type="ECO:0000313" key="13">
    <source>
        <dbReference type="EMBL" id="KOS15322.1"/>
    </source>
</evidence>
<evidence type="ECO:0000256" key="7">
    <source>
        <dbReference type="ARBA" id="ARBA00023180"/>
    </source>
</evidence>
<dbReference type="OrthoDB" id="10263094at2759"/>
<dbReference type="RefSeq" id="XP_017992954.1">
    <property type="nucleotide sequence ID" value="XM_018137162.1"/>
</dbReference>
<keyword evidence="12" id="KW-1133">Transmembrane helix</keyword>
<evidence type="ECO:0000256" key="6">
    <source>
        <dbReference type="ARBA" id="ARBA00023157"/>
    </source>
</evidence>
<dbReference type="Gene3D" id="3.40.50.1820">
    <property type="entry name" value="alpha/beta hydrolase"/>
    <property type="match status" value="1"/>
</dbReference>
<dbReference type="EC" id="3.1.2.22" evidence="2"/>
<evidence type="ECO:0000256" key="2">
    <source>
        <dbReference type="ARBA" id="ARBA00012423"/>
    </source>
</evidence>
<protein>
    <recommendedName>
        <fullName evidence="3">Palmitoyl-protein thioesterase 1</fullName>
        <ecNumber evidence="2">3.1.2.22</ecNumber>
    </recommendedName>
    <alternativeName>
        <fullName evidence="8">Palmitoyl-protein hydrolase 1</fullName>
    </alternativeName>
</protein>
<dbReference type="PRINTS" id="PR00414">
    <property type="entry name" value="PPTHIESTRASE"/>
</dbReference>
<keyword evidence="7" id="KW-0325">Glycoprotein</keyword>
<keyword evidence="12" id="KW-0812">Transmembrane</keyword>
<dbReference type="Pfam" id="PF02089">
    <property type="entry name" value="Palm_thioest"/>
    <property type="match status" value="1"/>
</dbReference>
<reference evidence="13 14" key="1">
    <citation type="submission" date="2015-07" db="EMBL/GenBank/DDBJ databases">
        <title>Draft Genome Sequence of Malassezia furfur CBS1878 and Malassezia pachydermatis CBS1879.</title>
        <authorList>
            <person name="Triana S."/>
            <person name="Ohm R."/>
            <person name="Gonzalez A."/>
            <person name="DeCock H."/>
            <person name="Restrepo S."/>
            <person name="Celis A."/>
        </authorList>
    </citation>
    <scope>NUCLEOTIDE SEQUENCE [LARGE SCALE GENOMIC DNA]</scope>
    <source>
        <strain evidence="13 14">CBS 1879</strain>
    </source>
</reference>
<evidence type="ECO:0000313" key="14">
    <source>
        <dbReference type="Proteomes" id="UP000037751"/>
    </source>
</evidence>
<evidence type="ECO:0000256" key="9">
    <source>
        <dbReference type="ARBA" id="ARBA00047591"/>
    </source>
</evidence>
<evidence type="ECO:0000256" key="11">
    <source>
        <dbReference type="SAM" id="MobiDB-lite"/>
    </source>
</evidence>
<dbReference type="EMBL" id="LGAV01000002">
    <property type="protein sequence ID" value="KOS15322.1"/>
    <property type="molecule type" value="Genomic_DNA"/>
</dbReference>
<dbReference type="GO" id="GO:0008474">
    <property type="term" value="F:palmitoyl-(protein) hydrolase activity"/>
    <property type="evidence" value="ECO:0007669"/>
    <property type="project" value="UniProtKB-EC"/>
</dbReference>
<evidence type="ECO:0000256" key="4">
    <source>
        <dbReference type="ARBA" id="ARBA00022729"/>
    </source>
</evidence>
<dbReference type="STRING" id="77020.A0A0N0RSJ8"/>
<keyword evidence="14" id="KW-1185">Reference proteome</keyword>
<evidence type="ECO:0000256" key="8">
    <source>
        <dbReference type="ARBA" id="ARBA00031934"/>
    </source>
</evidence>
<comment type="catalytic activity">
    <reaction evidence="9">
        <text>a diacylglycerol + H2O = a monoacylglycerol + a fatty acid + H(+)</text>
        <dbReference type="Rhea" id="RHEA:32731"/>
        <dbReference type="ChEBI" id="CHEBI:15377"/>
        <dbReference type="ChEBI" id="CHEBI:15378"/>
        <dbReference type="ChEBI" id="CHEBI:17408"/>
        <dbReference type="ChEBI" id="CHEBI:18035"/>
        <dbReference type="ChEBI" id="CHEBI:28868"/>
    </reaction>
</comment>